<dbReference type="SUPFAM" id="SSF53955">
    <property type="entry name" value="Lysozyme-like"/>
    <property type="match status" value="1"/>
</dbReference>
<dbReference type="PANTHER" id="PTHR33734:SF22">
    <property type="entry name" value="MEMBRANE-BOUND LYTIC MUREIN TRANSGLYCOSYLASE D"/>
    <property type="match status" value="1"/>
</dbReference>
<feature type="domain" description="LysM" evidence="2">
    <location>
        <begin position="213"/>
        <end position="257"/>
    </location>
</feature>
<dbReference type="InterPro" id="IPR008258">
    <property type="entry name" value="Transglycosylase_SLT_dom_1"/>
</dbReference>
<evidence type="ECO:0000313" key="3">
    <source>
        <dbReference type="EMBL" id="GAA4433125.1"/>
    </source>
</evidence>
<sequence length="503" mass="50767">MTKVENNSQTAARGAGAGVGLALVATAVGVGVPAAHAEASPTAQPRAGLQVPTLGATALAPEHRVSTATPTMTYRVVAGDTVSEIAARTGSSVRAIVRENNLNDDALIRTGQMLRIPSAAGTSSGGSSSSSSSNASSPTTHTVKSGETLSELAARYDTSVSRLVSLNDLASADLIYVGQRLRVSGDSSAAPSTPSAPGSTSVPASPSSSSSRQTHTVVSGDTVSHLAARYGTSVQAIIRANDLGSNALIYVGQKLTIGDSSSSSKSSSSGSSSSSSSSNTSSSSSSSSSGSSSVNYTVASGDTVSGLAARFGVSAQTIVSANRLGSNAMIYVGQKLTVPTSTNLVGDSFLGRTYPEATVASANANKAALLAVGVPSRAQMQSMVVEVAQQMGVDPALAQAHAYQESGFNHASVSPANAIGTMQVIPSSGEWASGLVGRELNLLDPHDNVVAGVAIIRALQGATDNLEDGIAGYYQGLGAVREHGFYDDTKHYVAAIKAHMNRF</sequence>
<name>A0ABP8LRG3_9MICO</name>
<dbReference type="Gene3D" id="1.10.530.10">
    <property type="match status" value="1"/>
</dbReference>
<dbReference type="EMBL" id="BAABGN010000013">
    <property type="protein sequence ID" value="GAA4433125.1"/>
    <property type="molecule type" value="Genomic_DNA"/>
</dbReference>
<dbReference type="CDD" id="cd00254">
    <property type="entry name" value="LT-like"/>
    <property type="match status" value="1"/>
</dbReference>
<dbReference type="RefSeq" id="WP_345218781.1">
    <property type="nucleotide sequence ID" value="NZ_BAABGN010000013.1"/>
</dbReference>
<feature type="domain" description="LysM" evidence="2">
    <location>
        <begin position="72"/>
        <end position="116"/>
    </location>
</feature>
<feature type="domain" description="LysM" evidence="2">
    <location>
        <begin position="294"/>
        <end position="338"/>
    </location>
</feature>
<dbReference type="CDD" id="cd00118">
    <property type="entry name" value="LysM"/>
    <property type="match status" value="4"/>
</dbReference>
<dbReference type="Pfam" id="PF01464">
    <property type="entry name" value="SLT"/>
    <property type="match status" value="1"/>
</dbReference>
<organism evidence="3 4">
    <name type="scientific">Georgenia halophila</name>
    <dbReference type="NCBI Taxonomy" id="620889"/>
    <lineage>
        <taxon>Bacteria</taxon>
        <taxon>Bacillati</taxon>
        <taxon>Actinomycetota</taxon>
        <taxon>Actinomycetes</taxon>
        <taxon>Micrococcales</taxon>
        <taxon>Bogoriellaceae</taxon>
        <taxon>Georgenia</taxon>
    </lineage>
</organism>
<gene>
    <name evidence="3" type="ORF">GCM10023169_39770</name>
</gene>
<feature type="compositionally biased region" description="Low complexity" evidence="1">
    <location>
        <begin position="118"/>
        <end position="137"/>
    </location>
</feature>
<dbReference type="Gene3D" id="3.10.350.10">
    <property type="entry name" value="LysM domain"/>
    <property type="match status" value="4"/>
</dbReference>
<dbReference type="InterPro" id="IPR036779">
    <property type="entry name" value="LysM_dom_sf"/>
</dbReference>
<dbReference type="Proteomes" id="UP001500622">
    <property type="component" value="Unassembled WGS sequence"/>
</dbReference>
<dbReference type="InterPro" id="IPR023346">
    <property type="entry name" value="Lysozyme-like_dom_sf"/>
</dbReference>
<comment type="caution">
    <text evidence="3">The sequence shown here is derived from an EMBL/GenBank/DDBJ whole genome shotgun (WGS) entry which is preliminary data.</text>
</comment>
<protein>
    <recommendedName>
        <fullName evidence="2">LysM domain-containing protein</fullName>
    </recommendedName>
</protein>
<feature type="region of interest" description="Disordered" evidence="1">
    <location>
        <begin position="185"/>
        <end position="218"/>
    </location>
</feature>
<feature type="compositionally biased region" description="Low complexity" evidence="1">
    <location>
        <begin position="260"/>
        <end position="293"/>
    </location>
</feature>
<feature type="region of interest" description="Disordered" evidence="1">
    <location>
        <begin position="117"/>
        <end position="146"/>
    </location>
</feature>
<dbReference type="SUPFAM" id="SSF54106">
    <property type="entry name" value="LysM domain"/>
    <property type="match status" value="4"/>
</dbReference>
<dbReference type="Pfam" id="PF01476">
    <property type="entry name" value="LysM"/>
    <property type="match status" value="4"/>
</dbReference>
<evidence type="ECO:0000259" key="2">
    <source>
        <dbReference type="PROSITE" id="PS51782"/>
    </source>
</evidence>
<feature type="region of interest" description="Disordered" evidence="1">
    <location>
        <begin position="257"/>
        <end position="295"/>
    </location>
</feature>
<dbReference type="PROSITE" id="PS51782">
    <property type="entry name" value="LYSM"/>
    <property type="match status" value="4"/>
</dbReference>
<dbReference type="InterPro" id="IPR018392">
    <property type="entry name" value="LysM"/>
</dbReference>
<reference evidence="4" key="1">
    <citation type="journal article" date="2019" name="Int. J. Syst. Evol. Microbiol.">
        <title>The Global Catalogue of Microorganisms (GCM) 10K type strain sequencing project: providing services to taxonomists for standard genome sequencing and annotation.</title>
        <authorList>
            <consortium name="The Broad Institute Genomics Platform"/>
            <consortium name="The Broad Institute Genome Sequencing Center for Infectious Disease"/>
            <person name="Wu L."/>
            <person name="Ma J."/>
        </authorList>
    </citation>
    <scope>NUCLEOTIDE SEQUENCE [LARGE SCALE GENOMIC DNA]</scope>
    <source>
        <strain evidence="4">JCM 17810</strain>
    </source>
</reference>
<evidence type="ECO:0000256" key="1">
    <source>
        <dbReference type="SAM" id="MobiDB-lite"/>
    </source>
</evidence>
<evidence type="ECO:0000313" key="4">
    <source>
        <dbReference type="Proteomes" id="UP001500622"/>
    </source>
</evidence>
<dbReference type="PANTHER" id="PTHR33734">
    <property type="entry name" value="LYSM DOMAIN-CONTAINING GPI-ANCHORED PROTEIN 2"/>
    <property type="match status" value="1"/>
</dbReference>
<feature type="compositionally biased region" description="Low complexity" evidence="1">
    <location>
        <begin position="185"/>
        <end position="211"/>
    </location>
</feature>
<proteinExistence type="predicted"/>
<feature type="domain" description="LysM" evidence="2">
    <location>
        <begin position="139"/>
        <end position="183"/>
    </location>
</feature>
<accession>A0ABP8LRG3</accession>
<dbReference type="SMART" id="SM00257">
    <property type="entry name" value="LysM"/>
    <property type="match status" value="4"/>
</dbReference>
<keyword evidence="4" id="KW-1185">Reference proteome</keyword>